<dbReference type="PANTHER" id="PTHR34989">
    <property type="entry name" value="PROTEIN HDED"/>
    <property type="match status" value="1"/>
</dbReference>
<proteinExistence type="predicted"/>
<gene>
    <name evidence="2" type="ORF">CLV35_3780</name>
</gene>
<protein>
    <submittedName>
        <fullName evidence="2">Short repeat uncharacterized protein DUF308</fullName>
    </submittedName>
</protein>
<keyword evidence="1" id="KW-0812">Transmembrane</keyword>
<dbReference type="AlphaFoldDB" id="A0A420XK97"/>
<dbReference type="InterPro" id="IPR005325">
    <property type="entry name" value="DUF308_memb"/>
</dbReference>
<dbReference type="InterPro" id="IPR052712">
    <property type="entry name" value="Acid_resist_chaperone_HdeD"/>
</dbReference>
<sequence length="122" mass="12565">MRRPLSALLAVRGVLALLFGVLALVWPGVTVLALALLFAVYAVLDGVGMVASGLSRGDRGRRWSYVFAGGVGVVAAASPAVRALALMVLAGAWAVVTGVLEISAAVLLMSAWRVREAPLVVL</sequence>
<keyword evidence="3" id="KW-1185">Reference proteome</keyword>
<organism evidence="2 3">
    <name type="scientific">Motilibacter peucedani</name>
    <dbReference type="NCBI Taxonomy" id="598650"/>
    <lineage>
        <taxon>Bacteria</taxon>
        <taxon>Bacillati</taxon>
        <taxon>Actinomycetota</taxon>
        <taxon>Actinomycetes</taxon>
        <taxon>Motilibacterales</taxon>
        <taxon>Motilibacteraceae</taxon>
        <taxon>Motilibacter</taxon>
    </lineage>
</organism>
<evidence type="ECO:0000256" key="1">
    <source>
        <dbReference type="SAM" id="Phobius"/>
    </source>
</evidence>
<accession>A0A420XK97</accession>
<comment type="caution">
    <text evidence="2">The sequence shown here is derived from an EMBL/GenBank/DDBJ whole genome shotgun (WGS) entry which is preliminary data.</text>
</comment>
<feature type="transmembrane region" description="Helical" evidence="1">
    <location>
        <begin position="33"/>
        <end position="51"/>
    </location>
</feature>
<feature type="transmembrane region" description="Helical" evidence="1">
    <location>
        <begin position="63"/>
        <end position="81"/>
    </location>
</feature>
<evidence type="ECO:0000313" key="2">
    <source>
        <dbReference type="EMBL" id="RKS67877.1"/>
    </source>
</evidence>
<dbReference type="GO" id="GO:0005886">
    <property type="term" value="C:plasma membrane"/>
    <property type="evidence" value="ECO:0007669"/>
    <property type="project" value="TreeGrafter"/>
</dbReference>
<dbReference type="Proteomes" id="UP000281955">
    <property type="component" value="Unassembled WGS sequence"/>
</dbReference>
<keyword evidence="1" id="KW-0472">Membrane</keyword>
<dbReference type="Pfam" id="PF03729">
    <property type="entry name" value="DUF308"/>
    <property type="match status" value="1"/>
</dbReference>
<keyword evidence="1" id="KW-1133">Transmembrane helix</keyword>
<feature type="transmembrane region" description="Helical" evidence="1">
    <location>
        <begin position="87"/>
        <end position="109"/>
    </location>
</feature>
<dbReference type="RefSeq" id="WP_121195038.1">
    <property type="nucleotide sequence ID" value="NZ_RBWV01000017.1"/>
</dbReference>
<dbReference type="PANTHER" id="PTHR34989:SF1">
    <property type="entry name" value="PROTEIN HDED"/>
    <property type="match status" value="1"/>
</dbReference>
<evidence type="ECO:0000313" key="3">
    <source>
        <dbReference type="Proteomes" id="UP000281955"/>
    </source>
</evidence>
<dbReference type="EMBL" id="RBWV01000017">
    <property type="protein sequence ID" value="RKS67877.1"/>
    <property type="molecule type" value="Genomic_DNA"/>
</dbReference>
<reference evidence="2 3" key="1">
    <citation type="submission" date="2018-10" db="EMBL/GenBank/DDBJ databases">
        <title>Genomic Encyclopedia of Archaeal and Bacterial Type Strains, Phase II (KMG-II): from individual species to whole genera.</title>
        <authorList>
            <person name="Goeker M."/>
        </authorList>
    </citation>
    <scope>NUCLEOTIDE SEQUENCE [LARGE SCALE GENOMIC DNA]</scope>
    <source>
        <strain evidence="2 3">RP-AC37</strain>
    </source>
</reference>
<name>A0A420XK97_9ACTN</name>
<dbReference type="InParanoid" id="A0A420XK97"/>